<dbReference type="PANTHER" id="PTHR21600">
    <property type="entry name" value="MITOCHONDRIAL RNA PSEUDOURIDINE SYNTHASE"/>
    <property type="match status" value="1"/>
</dbReference>
<dbReference type="Pfam" id="PF00849">
    <property type="entry name" value="PseudoU_synth_2"/>
    <property type="match status" value="1"/>
</dbReference>
<dbReference type="GO" id="GO:0000455">
    <property type="term" value="P:enzyme-directed rRNA pseudouridine synthesis"/>
    <property type="evidence" value="ECO:0007669"/>
    <property type="project" value="UniProtKB-ARBA"/>
</dbReference>
<evidence type="ECO:0000256" key="6">
    <source>
        <dbReference type="RuleBase" id="RU362028"/>
    </source>
</evidence>
<evidence type="ECO:0000256" key="3">
    <source>
        <dbReference type="ARBA" id="ARBA00023235"/>
    </source>
</evidence>
<dbReference type="PANTHER" id="PTHR21600:SF44">
    <property type="entry name" value="RIBOSOMAL LARGE SUBUNIT PSEUDOURIDINE SYNTHASE D"/>
    <property type="match status" value="1"/>
</dbReference>
<dbReference type="SUPFAM" id="SSF55120">
    <property type="entry name" value="Pseudouridine synthase"/>
    <property type="match status" value="1"/>
</dbReference>
<dbReference type="EMBL" id="FNAF01000001">
    <property type="protein sequence ID" value="SDD10191.1"/>
    <property type="molecule type" value="Genomic_DNA"/>
</dbReference>
<evidence type="ECO:0000256" key="4">
    <source>
        <dbReference type="PIRSR" id="PIRSR606225-1"/>
    </source>
</evidence>
<comment type="function">
    <text evidence="6">Responsible for synthesis of pseudouridine from uracil.</text>
</comment>
<dbReference type="STRING" id="2741.SAMN04489866_101179"/>
<dbReference type="NCBIfam" id="TIGR00005">
    <property type="entry name" value="rluA_subfam"/>
    <property type="match status" value="1"/>
</dbReference>
<evidence type="ECO:0000256" key="2">
    <source>
        <dbReference type="ARBA" id="ARBA00010876"/>
    </source>
</evidence>
<dbReference type="CDD" id="cd00165">
    <property type="entry name" value="S4"/>
    <property type="match status" value="1"/>
</dbReference>
<evidence type="ECO:0000259" key="7">
    <source>
        <dbReference type="SMART" id="SM00363"/>
    </source>
</evidence>
<comment type="similarity">
    <text evidence="2 6">Belongs to the pseudouridine synthase RluA family.</text>
</comment>
<accession>A0A1G6S0J2</accession>
<dbReference type="Gene3D" id="3.30.2350.10">
    <property type="entry name" value="Pseudouridine synthase"/>
    <property type="match status" value="1"/>
</dbReference>
<dbReference type="RefSeq" id="WP_091790872.1">
    <property type="nucleotide sequence ID" value="NZ_FNAF01000001.1"/>
</dbReference>
<dbReference type="GO" id="GO:0003723">
    <property type="term" value="F:RNA binding"/>
    <property type="evidence" value="ECO:0007669"/>
    <property type="project" value="UniProtKB-KW"/>
</dbReference>
<dbReference type="Gene3D" id="3.10.290.10">
    <property type="entry name" value="RNA-binding S4 domain"/>
    <property type="match status" value="1"/>
</dbReference>
<proteinExistence type="inferred from homology"/>
<dbReference type="InterPro" id="IPR006224">
    <property type="entry name" value="PsdUridine_synth_RluA-like_CS"/>
</dbReference>
<feature type="domain" description="RNA-binding S4" evidence="7">
    <location>
        <begin position="18"/>
        <end position="76"/>
    </location>
</feature>
<keyword evidence="3 6" id="KW-0413">Isomerase</keyword>
<gene>
    <name evidence="8" type="ORF">SAMN04489866_101179</name>
</gene>
<dbReference type="InterPro" id="IPR036986">
    <property type="entry name" value="S4_RNA-bd_sf"/>
</dbReference>
<dbReference type="EC" id="5.4.99.-" evidence="6"/>
<evidence type="ECO:0000313" key="9">
    <source>
        <dbReference type="Proteomes" id="UP000198995"/>
    </source>
</evidence>
<evidence type="ECO:0000256" key="1">
    <source>
        <dbReference type="ARBA" id="ARBA00000073"/>
    </source>
</evidence>
<dbReference type="PROSITE" id="PS50889">
    <property type="entry name" value="S4"/>
    <property type="match status" value="1"/>
</dbReference>
<comment type="catalytic activity">
    <reaction evidence="1 6">
        <text>a uridine in RNA = a pseudouridine in RNA</text>
        <dbReference type="Rhea" id="RHEA:48348"/>
        <dbReference type="Rhea" id="RHEA-COMP:12068"/>
        <dbReference type="Rhea" id="RHEA-COMP:12069"/>
        <dbReference type="ChEBI" id="CHEBI:65314"/>
        <dbReference type="ChEBI" id="CHEBI:65315"/>
    </reaction>
</comment>
<dbReference type="OrthoDB" id="9807829at2"/>
<dbReference type="InterPro" id="IPR050188">
    <property type="entry name" value="RluA_PseudoU_synthase"/>
</dbReference>
<dbReference type="Pfam" id="PF01479">
    <property type="entry name" value="S4"/>
    <property type="match status" value="1"/>
</dbReference>
<dbReference type="PROSITE" id="PS01129">
    <property type="entry name" value="PSI_RLU"/>
    <property type="match status" value="1"/>
</dbReference>
<dbReference type="CDD" id="cd02869">
    <property type="entry name" value="PseudoU_synth_RluA_like"/>
    <property type="match status" value="1"/>
</dbReference>
<keyword evidence="5" id="KW-0694">RNA-binding</keyword>
<organism evidence="8 9">
    <name type="scientific">Peptococcus niger</name>
    <dbReference type="NCBI Taxonomy" id="2741"/>
    <lineage>
        <taxon>Bacteria</taxon>
        <taxon>Bacillati</taxon>
        <taxon>Bacillota</taxon>
        <taxon>Clostridia</taxon>
        <taxon>Eubacteriales</taxon>
        <taxon>Peptococcaceae</taxon>
        <taxon>Peptococcus</taxon>
    </lineage>
</organism>
<dbReference type="InterPro" id="IPR020103">
    <property type="entry name" value="PsdUridine_synth_cat_dom_sf"/>
</dbReference>
<dbReference type="SMART" id="SM00363">
    <property type="entry name" value="S4"/>
    <property type="match status" value="1"/>
</dbReference>
<sequence length="306" mass="34246">MKTSPQTSKFQYGVQDRQRLDEWLAGQMGESRSAIRKAVKEGRVRLNGAVVRKPGRQLTCGDGIEWSAPQPIDLTPVDMPLDILYEDEWLLVVNKPVGLLVHAATPCDDATLVNGLLAHTRLSPGTDYFRPGIVHRLDKDTSGALLVAKDMETHAQLAEDFGQHKVLRRYLTLVHGCLPFAFKRVDAPIARITGHPYKREINPAGRPAVSDIDALICTDEASLAAVRLWTGRTHQVRVHMASLGHPCIGDWAYAPGQKAYGFKGQALHSWQLQFFHPQLNQWISIFAPPPPHFCQIIDKLLDRQEY</sequence>
<dbReference type="InterPro" id="IPR002942">
    <property type="entry name" value="S4_RNA-bd"/>
</dbReference>
<dbReference type="AlphaFoldDB" id="A0A1G6S0J2"/>
<reference evidence="8 9" key="1">
    <citation type="submission" date="2016-10" db="EMBL/GenBank/DDBJ databases">
        <authorList>
            <person name="de Groot N.N."/>
        </authorList>
    </citation>
    <scope>NUCLEOTIDE SEQUENCE [LARGE SCALE GENOMIC DNA]</scope>
    <source>
        <strain evidence="8 9">DSM 20475</strain>
    </source>
</reference>
<keyword evidence="9" id="KW-1185">Reference proteome</keyword>
<evidence type="ECO:0000256" key="5">
    <source>
        <dbReference type="PROSITE-ProRule" id="PRU00182"/>
    </source>
</evidence>
<feature type="active site" evidence="4">
    <location>
        <position position="138"/>
    </location>
</feature>
<dbReference type="Proteomes" id="UP000198995">
    <property type="component" value="Unassembled WGS sequence"/>
</dbReference>
<protein>
    <recommendedName>
        <fullName evidence="6">Pseudouridine synthase</fullName>
        <ecNumber evidence="6">5.4.99.-</ecNumber>
    </recommendedName>
</protein>
<dbReference type="InterPro" id="IPR006145">
    <property type="entry name" value="PsdUridine_synth_RsuA/RluA"/>
</dbReference>
<name>A0A1G6S0J2_PEPNI</name>
<evidence type="ECO:0000313" key="8">
    <source>
        <dbReference type="EMBL" id="SDD10191.1"/>
    </source>
</evidence>
<dbReference type="InterPro" id="IPR006225">
    <property type="entry name" value="PsdUridine_synth_RluC/D"/>
</dbReference>
<dbReference type="SUPFAM" id="SSF55174">
    <property type="entry name" value="Alpha-L RNA-binding motif"/>
    <property type="match status" value="1"/>
</dbReference>
<dbReference type="GO" id="GO:0120159">
    <property type="term" value="F:rRNA pseudouridine synthase activity"/>
    <property type="evidence" value="ECO:0007669"/>
    <property type="project" value="UniProtKB-ARBA"/>
</dbReference>